<protein>
    <submittedName>
        <fullName evidence="1">Uncharacterized protein</fullName>
    </submittedName>
</protein>
<dbReference type="EMBL" id="FMZO01000007">
    <property type="protein sequence ID" value="SDD27542.1"/>
    <property type="molecule type" value="Genomic_DNA"/>
</dbReference>
<dbReference type="OrthoDB" id="5240859at2"/>
<gene>
    <name evidence="1" type="ORF">SAMN04487894_107190</name>
</gene>
<name>A0A1G6TEG0_NIADE</name>
<proteinExistence type="predicted"/>
<sequence>MKATNSNTINRAIKAIGEMQAKADTREQLGVLLYDRLLKEIATGKHFREDGTAKLSVTVHFSTQEVNTESADGMRKFCIQVCFETPDGEIICHKHCRPDWIDG</sequence>
<organism evidence="1 2">
    <name type="scientific">Niabella drilacis (strain DSM 25811 / CCM 8410 / CCUG 62505 / LMG 26954 / E90)</name>
    <dbReference type="NCBI Taxonomy" id="1285928"/>
    <lineage>
        <taxon>Bacteria</taxon>
        <taxon>Pseudomonadati</taxon>
        <taxon>Bacteroidota</taxon>
        <taxon>Chitinophagia</taxon>
        <taxon>Chitinophagales</taxon>
        <taxon>Chitinophagaceae</taxon>
        <taxon>Niabella</taxon>
    </lineage>
</organism>
<evidence type="ECO:0000313" key="2">
    <source>
        <dbReference type="Proteomes" id="UP000198757"/>
    </source>
</evidence>
<dbReference type="STRING" id="1285928.SAMN04487894_107190"/>
<accession>A0A1G6TEG0</accession>
<evidence type="ECO:0000313" key="1">
    <source>
        <dbReference type="EMBL" id="SDD27542.1"/>
    </source>
</evidence>
<reference evidence="2" key="1">
    <citation type="submission" date="2016-10" db="EMBL/GenBank/DDBJ databases">
        <authorList>
            <person name="Varghese N."/>
            <person name="Submissions S."/>
        </authorList>
    </citation>
    <scope>NUCLEOTIDE SEQUENCE [LARGE SCALE GENOMIC DNA]</scope>
    <source>
        <strain evidence="2">DSM 25811 / CCM 8410 / LMG 26954 / E90</strain>
    </source>
</reference>
<dbReference type="AlphaFoldDB" id="A0A1G6TEG0"/>
<dbReference type="Proteomes" id="UP000198757">
    <property type="component" value="Unassembled WGS sequence"/>
</dbReference>
<dbReference type="RefSeq" id="WP_090390797.1">
    <property type="nucleotide sequence ID" value="NZ_FMZO01000007.1"/>
</dbReference>
<keyword evidence="2" id="KW-1185">Reference proteome</keyword>